<evidence type="ECO:0000313" key="2">
    <source>
        <dbReference type="Proteomes" id="UP000274271"/>
    </source>
</evidence>
<reference evidence="1 2" key="1">
    <citation type="submission" date="2018-11" db="EMBL/GenBank/DDBJ databases">
        <authorList>
            <person name="Zhou Z."/>
            <person name="Wang G."/>
        </authorList>
    </citation>
    <scope>NUCLEOTIDE SEQUENCE [LARGE SCALE GENOMIC DNA]</scope>
    <source>
        <strain evidence="1 2">KCTC42998</strain>
    </source>
</reference>
<organism evidence="1 2">
    <name type="scientific">Larkinella knui</name>
    <dbReference type="NCBI Taxonomy" id="2025310"/>
    <lineage>
        <taxon>Bacteria</taxon>
        <taxon>Pseudomonadati</taxon>
        <taxon>Bacteroidota</taxon>
        <taxon>Cytophagia</taxon>
        <taxon>Cytophagales</taxon>
        <taxon>Spirosomataceae</taxon>
        <taxon>Larkinella</taxon>
    </lineage>
</organism>
<name>A0A3P1CKS3_9BACT</name>
<keyword evidence="2" id="KW-1185">Reference proteome</keyword>
<protein>
    <submittedName>
        <fullName evidence="1">Uncharacterized protein</fullName>
    </submittedName>
</protein>
<dbReference type="RefSeq" id="WP_124907697.1">
    <property type="nucleotide sequence ID" value="NZ_RQJP01000003.1"/>
</dbReference>
<comment type="caution">
    <text evidence="1">The sequence shown here is derived from an EMBL/GenBank/DDBJ whole genome shotgun (WGS) entry which is preliminary data.</text>
</comment>
<dbReference type="AlphaFoldDB" id="A0A3P1CKS3"/>
<dbReference type="Proteomes" id="UP000274271">
    <property type="component" value="Unassembled WGS sequence"/>
</dbReference>
<dbReference type="EMBL" id="RQJP01000003">
    <property type="protein sequence ID" value="RRB13800.1"/>
    <property type="molecule type" value="Genomic_DNA"/>
</dbReference>
<proteinExistence type="predicted"/>
<evidence type="ECO:0000313" key="1">
    <source>
        <dbReference type="EMBL" id="RRB13800.1"/>
    </source>
</evidence>
<gene>
    <name evidence="1" type="ORF">EHT87_16205</name>
</gene>
<dbReference type="OrthoDB" id="946859at2"/>
<sequence length="230" mass="25534">MATIAHHYHFLFRLIILSGLVAFGQTVNGQTPKKAAASSLAKLAGESKRPLPRGPLVFESEAQLRQAVYDSAATFVGKTERTDRNDAVWIAAINRFSNLPTRAHYCASAFYYVHAINSVVLPVRGVGMVRSYFSQPKTIIYKRNGRGNQRIGLKPGRMDAVSLFASHIEGIAQDRYDPDEDDRVKCIGFNTSGGKGTKDGCYINFRKTSEIKAIANWISPYWKSFKPNAD</sequence>
<accession>A0A3P1CKS3</accession>